<evidence type="ECO:0000259" key="2">
    <source>
        <dbReference type="PROSITE" id="PS50858"/>
    </source>
</evidence>
<protein>
    <recommendedName>
        <fullName evidence="2">BSD domain-containing protein</fullName>
    </recommendedName>
</protein>
<dbReference type="GO" id="GO:0005737">
    <property type="term" value="C:cytoplasm"/>
    <property type="evidence" value="ECO:0007669"/>
    <property type="project" value="TreeGrafter"/>
</dbReference>
<evidence type="ECO:0000313" key="3">
    <source>
        <dbReference type="EMBL" id="CAD9235059.1"/>
    </source>
</evidence>
<name>A0A7S1TG33_9RHOD</name>
<proteinExistence type="predicted"/>
<feature type="region of interest" description="Disordered" evidence="1">
    <location>
        <begin position="359"/>
        <end position="436"/>
    </location>
</feature>
<dbReference type="PROSITE" id="PS50858">
    <property type="entry name" value="BSD"/>
    <property type="match status" value="1"/>
</dbReference>
<feature type="compositionally biased region" description="Acidic residues" evidence="1">
    <location>
        <begin position="32"/>
        <end position="61"/>
    </location>
</feature>
<dbReference type="InterPro" id="IPR035925">
    <property type="entry name" value="BSD_dom_sf"/>
</dbReference>
<dbReference type="AlphaFoldDB" id="A0A7S1TG33"/>
<feature type="domain" description="BSD" evidence="2">
    <location>
        <begin position="290"/>
        <end position="342"/>
    </location>
</feature>
<feature type="region of interest" description="Disordered" evidence="1">
    <location>
        <begin position="1"/>
        <end position="64"/>
    </location>
</feature>
<dbReference type="PANTHER" id="PTHR16019">
    <property type="entry name" value="SYNAPSE-ASSOCIATED PROTEIN"/>
    <property type="match status" value="1"/>
</dbReference>
<dbReference type="InterPro" id="IPR051494">
    <property type="entry name" value="BSD_domain-containing"/>
</dbReference>
<dbReference type="InterPro" id="IPR005607">
    <property type="entry name" value="BSD_dom"/>
</dbReference>
<dbReference type="Gene3D" id="1.10.3970.10">
    <property type="entry name" value="BSD domain"/>
    <property type="match status" value="1"/>
</dbReference>
<accession>A0A7S1TG33</accession>
<organism evidence="3">
    <name type="scientific">Compsopogon caeruleus</name>
    <dbReference type="NCBI Taxonomy" id="31354"/>
    <lineage>
        <taxon>Eukaryota</taxon>
        <taxon>Rhodophyta</taxon>
        <taxon>Compsopogonophyceae</taxon>
        <taxon>Compsopogonales</taxon>
        <taxon>Compsopogonaceae</taxon>
        <taxon>Compsopogon</taxon>
    </lineage>
</organism>
<dbReference type="SMART" id="SM00751">
    <property type="entry name" value="BSD"/>
    <property type="match status" value="1"/>
</dbReference>
<dbReference type="EMBL" id="HBGH01012767">
    <property type="protein sequence ID" value="CAD9235059.1"/>
    <property type="molecule type" value="Transcribed_RNA"/>
</dbReference>
<feature type="compositionally biased region" description="Basic and acidic residues" evidence="1">
    <location>
        <begin position="9"/>
        <end position="18"/>
    </location>
</feature>
<evidence type="ECO:0000256" key="1">
    <source>
        <dbReference type="SAM" id="MobiDB-lite"/>
    </source>
</evidence>
<reference evidence="3" key="1">
    <citation type="submission" date="2021-01" db="EMBL/GenBank/DDBJ databases">
        <authorList>
            <person name="Corre E."/>
            <person name="Pelletier E."/>
            <person name="Niang G."/>
            <person name="Scheremetjew M."/>
            <person name="Finn R."/>
            <person name="Kale V."/>
            <person name="Holt S."/>
            <person name="Cochrane G."/>
            <person name="Meng A."/>
            <person name="Brown T."/>
            <person name="Cohen L."/>
        </authorList>
    </citation>
    <scope>NUCLEOTIDE SEQUENCE</scope>
    <source>
        <strain evidence="3">SAG 36.94</strain>
    </source>
</reference>
<gene>
    <name evidence="3" type="ORF">CCAE0312_LOCUS7149</name>
</gene>
<dbReference type="Pfam" id="PF03909">
    <property type="entry name" value="BSD"/>
    <property type="match status" value="1"/>
</dbReference>
<feature type="compositionally biased region" description="Basic and acidic residues" evidence="1">
    <location>
        <begin position="359"/>
        <end position="369"/>
    </location>
</feature>
<dbReference type="SUPFAM" id="SSF140383">
    <property type="entry name" value="BSD domain-like"/>
    <property type="match status" value="1"/>
</dbReference>
<sequence length="436" mass="48565">MAELGVGERVGEKVKNGPEMDEEKNDARFEEDRTEGEEDGIEEEGEDVGEEDREGEGEAEEVLPSLGEVKAALGELDQEFDDALGKFSESVWNMASDAVQTVVRRSKGKVGSTDVPGVVERASMNAEPEGRNQHEVEDAKYTTSGTATATLLHRGWSIPTQPMSAWTDGLRSITQKIRMESSNLDMALSRRVAAPQNGNPETAPLDPLGGAVGAVGAVDTSPSRGALNVLGGWLGTLGSLVQGREAENMDDEREGAAGRLTRQERRVLDLQVDPHTYCEPVQDVEAFEKWCDTFDSNGREEECEEILNNHNEICDLYARMVPDLLEEDVFWLRYFYRLEVLQREEQRRLALLEASERGTAMEEEIRWSDEAASDIDEQDTKRNENDSENEEEDLHVSRNVSIPAPGKDFATEETHNQTTSQTKNNVEEPISDDDWE</sequence>
<dbReference type="PANTHER" id="PTHR16019:SF5">
    <property type="entry name" value="BSD DOMAIN-CONTAINING PROTEIN 1"/>
    <property type="match status" value="1"/>
</dbReference>